<dbReference type="InterPro" id="IPR036770">
    <property type="entry name" value="Ankyrin_rpt-contain_sf"/>
</dbReference>
<sequence length="701" mass="79437">MQYPTNITNFRPAGYGLDTSRKLLWALYKQLYHVGCPPTPPSAPLPWEYVWFSRQGLSKASLAQLVKFWTHYYGVTGWGRQPTQVCYAALRTSCNDRSEPPNEFECPKNEDARFNHLSSPPDSDFTFPEELSPEQMDKREVKLEYIRLFQCWHAPLHTAARFDNAAITAALLANGADIDETSVEVCSCSKDLMPSSVTAFVDTRHHADHLVVFTPLHVAVCKGSYDTAKVLVSQGARRMTKVFHGTDEEYWTTENPLHVSLYVHHEHGLNYDFIEFLLKHGFPIEERNHEDLTPLMIACNGRNDTAQEDVVKLLLRYGQFRLARLLLHHGADAKRRSSNLQSTALTAACSTQSFTCMNSSQQDIIDFLDALLANSTAEDVNAFDAKGINSLMRVIGWSFFPNSPAIIEIMRSKLLEKGADILAGHDEGRVTPFEHVIRRTIRSHPAEFGGAPPAVGGDRLLAILQAFKIHQQPKRPKAYLNQFWDSLNEEWPFVVEKRLEMASSVLHALIRSGFSPAETDENGDTAMTSFLKHIANKPRWRAFEGSLSEIKAWFFIQSTIAILQENGAALHVRNKKGYTAFDYLQQIVDNNSEIEVNNDFAQVMDRLVKPGKDEFGNLCFKFHPTQVMFGDLSGHDFLRLLKRNKSRWLVCETWCTHYCGNYKDPNGDCECARTAYMTVANCAGACCSLDRPWFRKQNCCQ</sequence>
<evidence type="ECO:0000256" key="2">
    <source>
        <dbReference type="ARBA" id="ARBA00023043"/>
    </source>
</evidence>
<dbReference type="Proteomes" id="UP001265746">
    <property type="component" value="Unassembled WGS sequence"/>
</dbReference>
<dbReference type="SMART" id="SM00248">
    <property type="entry name" value="ANK"/>
    <property type="match status" value="4"/>
</dbReference>
<organism evidence="4 5">
    <name type="scientific">Phomopsis amygdali</name>
    <name type="common">Fusicoccum amygdali</name>
    <dbReference type="NCBI Taxonomy" id="1214568"/>
    <lineage>
        <taxon>Eukaryota</taxon>
        <taxon>Fungi</taxon>
        <taxon>Dikarya</taxon>
        <taxon>Ascomycota</taxon>
        <taxon>Pezizomycotina</taxon>
        <taxon>Sordariomycetes</taxon>
        <taxon>Sordariomycetidae</taxon>
        <taxon>Diaporthales</taxon>
        <taxon>Diaporthaceae</taxon>
        <taxon>Diaporthe</taxon>
    </lineage>
</organism>
<dbReference type="PROSITE" id="PS50297">
    <property type="entry name" value="ANK_REP_REGION"/>
    <property type="match status" value="2"/>
</dbReference>
<protein>
    <submittedName>
        <fullName evidence="4">Uncharacterized protein</fullName>
    </submittedName>
</protein>
<evidence type="ECO:0000313" key="5">
    <source>
        <dbReference type="Proteomes" id="UP001265746"/>
    </source>
</evidence>
<keyword evidence="1" id="KW-0677">Repeat</keyword>
<accession>A0AAD9W6C1</accession>
<dbReference type="SUPFAM" id="SSF48403">
    <property type="entry name" value="Ankyrin repeat"/>
    <property type="match status" value="1"/>
</dbReference>
<feature type="repeat" description="ANK" evidence="3">
    <location>
        <begin position="151"/>
        <end position="183"/>
    </location>
</feature>
<keyword evidence="5" id="KW-1185">Reference proteome</keyword>
<reference evidence="4" key="1">
    <citation type="submission" date="2023-06" db="EMBL/GenBank/DDBJ databases">
        <authorList>
            <person name="Noh H."/>
        </authorList>
    </citation>
    <scope>NUCLEOTIDE SEQUENCE</scope>
    <source>
        <strain evidence="4">DUCC20226</strain>
    </source>
</reference>
<evidence type="ECO:0000256" key="1">
    <source>
        <dbReference type="ARBA" id="ARBA00022737"/>
    </source>
</evidence>
<feature type="repeat" description="ANK" evidence="3">
    <location>
        <begin position="214"/>
        <end position="236"/>
    </location>
</feature>
<name>A0AAD9W6C1_PHOAM</name>
<dbReference type="Pfam" id="PF12796">
    <property type="entry name" value="Ank_2"/>
    <property type="match status" value="1"/>
</dbReference>
<dbReference type="Pfam" id="PF00023">
    <property type="entry name" value="Ank"/>
    <property type="match status" value="1"/>
</dbReference>
<dbReference type="PROSITE" id="PS50088">
    <property type="entry name" value="ANK_REPEAT"/>
    <property type="match status" value="2"/>
</dbReference>
<evidence type="ECO:0000313" key="4">
    <source>
        <dbReference type="EMBL" id="KAK2611529.1"/>
    </source>
</evidence>
<proteinExistence type="predicted"/>
<dbReference type="EMBL" id="JAUJFL010000002">
    <property type="protein sequence ID" value="KAK2611529.1"/>
    <property type="molecule type" value="Genomic_DNA"/>
</dbReference>
<dbReference type="InterPro" id="IPR002110">
    <property type="entry name" value="Ankyrin_rpt"/>
</dbReference>
<dbReference type="PANTHER" id="PTHR24126">
    <property type="entry name" value="ANKYRIN REPEAT, PH AND SEC7 DOMAIN CONTAINING PROTEIN SECG-RELATED"/>
    <property type="match status" value="1"/>
</dbReference>
<comment type="caution">
    <text evidence="4">The sequence shown here is derived from an EMBL/GenBank/DDBJ whole genome shotgun (WGS) entry which is preliminary data.</text>
</comment>
<keyword evidence="2 3" id="KW-0040">ANK repeat</keyword>
<gene>
    <name evidence="4" type="ORF">N8I77_004863</name>
</gene>
<evidence type="ECO:0000256" key="3">
    <source>
        <dbReference type="PROSITE-ProRule" id="PRU00023"/>
    </source>
</evidence>
<dbReference type="AlphaFoldDB" id="A0AAD9W6C1"/>
<dbReference type="Gene3D" id="1.25.40.20">
    <property type="entry name" value="Ankyrin repeat-containing domain"/>
    <property type="match status" value="2"/>
</dbReference>